<gene>
    <name evidence="3" type="ordered locus">CPF_0638</name>
</gene>
<dbReference type="KEGG" id="cpf:CPF_0638"/>
<evidence type="ECO:0000259" key="2">
    <source>
        <dbReference type="Pfam" id="PF13203"/>
    </source>
</evidence>
<dbReference type="Pfam" id="PF13203">
    <property type="entry name" value="DUF2201_N"/>
    <property type="match status" value="1"/>
</dbReference>
<dbReference type="RefSeq" id="WP_011590290.1">
    <property type="nucleotide sequence ID" value="NC_008261.1"/>
</dbReference>
<dbReference type="PaxDb" id="195103-CPF_0638"/>
<feature type="domain" description="Putative metallopeptidase" evidence="2">
    <location>
        <begin position="46"/>
        <end position="141"/>
    </location>
</feature>
<dbReference type="PANTHER" id="PTHR38730:SF1">
    <property type="entry name" value="SLL7028 PROTEIN"/>
    <property type="match status" value="1"/>
</dbReference>
<feature type="domain" description="VWA-like" evidence="1">
    <location>
        <begin position="294"/>
        <end position="419"/>
    </location>
</feature>
<evidence type="ECO:0000313" key="3">
    <source>
        <dbReference type="EMBL" id="ABG82271.1"/>
    </source>
</evidence>
<dbReference type="STRING" id="195103.CPF_0638"/>
<sequence>MDFERTRRKLLNIVMEAEEENKPLTDDFKREFWSLIEKVIISLYDKENSFFGQFLIHVKREIRTDIKWPIATKPEMGYFTMVFNPRIILECDLKEVQALLKHEVYHIMMSHYAREKALSRKYSKLAVSIAMDIAINQYIKNLPPYSKRLDYVNLEYNLELKPDMPMEKYAEEIQKAIERRKKYGITGDDKNASDLVSQEKSHEVWEEVSISLDSLEGTTKKTAINAYKGKAPKDLEKIILLMKEKPEIKWSEFLKDIIPTTRGSYRKTITRKDRRLPERLDLRGKLPNSIPKILIAIDVSASISDKEFENIIIEVLGIVRNKNAEIKVIECDDEIRRVYDLKGIKDIKPRSKKNGSTRFSPVFRYIKENNMRNHILVYFTDGVGEKDLEVKPINYRTLWVLTGKEQLSLNKSFGTVKHLEKEKGDGYTLMDGLQDMKDNLHDWAR</sequence>
<proteinExistence type="predicted"/>
<dbReference type="InterPro" id="IPR018698">
    <property type="entry name" value="VWA-like_dom"/>
</dbReference>
<evidence type="ECO:0008006" key="5">
    <source>
        <dbReference type="Google" id="ProtNLM"/>
    </source>
</evidence>
<organism evidence="3 4">
    <name type="scientific">Clostridium perfringens (strain ATCC 13124 / DSM 756 / JCM 1290 / NCIMB 6125 / NCTC 8237 / Type A)</name>
    <dbReference type="NCBI Taxonomy" id="195103"/>
    <lineage>
        <taxon>Bacteria</taxon>
        <taxon>Bacillati</taxon>
        <taxon>Bacillota</taxon>
        <taxon>Clostridia</taxon>
        <taxon>Eubacteriales</taxon>
        <taxon>Clostridiaceae</taxon>
        <taxon>Clostridium</taxon>
    </lineage>
</organism>
<protein>
    <recommendedName>
        <fullName evidence="5">Metal-dependent peptidase</fullName>
    </recommendedName>
</protein>
<name>A0A0H2YNH0_CLOP1</name>
<reference evidence="3 4" key="1">
    <citation type="journal article" date="2006" name="Genome Res.">
        <title>Skewed genomic variability in strains of the toxigenic bacterial pathogen, Clostridium perfringens.</title>
        <authorList>
            <person name="Myers G.S."/>
            <person name="Rasko D.A."/>
            <person name="Cheung J.K."/>
            <person name="Ravel J."/>
            <person name="Seshadri R."/>
            <person name="Deboy R.T."/>
            <person name="Ren Q."/>
            <person name="Varga J."/>
            <person name="Awad M.M."/>
            <person name="Brinkac L.M."/>
            <person name="Daugherty S.C."/>
            <person name="Haft D.H."/>
            <person name="Dodson R.J."/>
            <person name="Madupu R."/>
            <person name="Nelson W.C."/>
            <person name="Rosovitz M.J."/>
            <person name="Sullivan S.A."/>
            <person name="Khouri H."/>
            <person name="Dimitrov G.I."/>
            <person name="Watkins K.L."/>
            <person name="Mulligan S."/>
            <person name="Benton J."/>
            <person name="Radune D."/>
            <person name="Fisher D.J."/>
            <person name="Atkins H.S."/>
            <person name="Hiscox T."/>
            <person name="Jost B.H."/>
            <person name="Billington S.J."/>
            <person name="Songer J.G."/>
            <person name="McClane B.A."/>
            <person name="Titball R.W."/>
            <person name="Rood J.I."/>
            <person name="Melville S.B."/>
            <person name="Paulsen I.T."/>
        </authorList>
    </citation>
    <scope>NUCLEOTIDE SEQUENCE [LARGE SCALE GENOMIC DNA]</scope>
    <source>
        <strain evidence="4">ATCC 13124 / DSM 756 / JCM 1290 / NCIMB 6125 / NCTC 8237 / S 107 / Type A</strain>
    </source>
</reference>
<dbReference type="Pfam" id="PF09967">
    <property type="entry name" value="DUF2201"/>
    <property type="match status" value="1"/>
</dbReference>
<dbReference type="InterPro" id="IPR025154">
    <property type="entry name" value="Put_metallopeptidase_dom"/>
</dbReference>
<dbReference type="EMBL" id="CP000246">
    <property type="protein sequence ID" value="ABG82271.1"/>
    <property type="molecule type" value="Genomic_DNA"/>
</dbReference>
<dbReference type="Proteomes" id="UP000001823">
    <property type="component" value="Chromosome"/>
</dbReference>
<dbReference type="PANTHER" id="PTHR38730">
    <property type="entry name" value="SLL7028 PROTEIN"/>
    <property type="match status" value="1"/>
</dbReference>
<dbReference type="HOGENOM" id="CLU_035986_0_0_9"/>
<evidence type="ECO:0000313" key="4">
    <source>
        <dbReference type="Proteomes" id="UP000001823"/>
    </source>
</evidence>
<dbReference type="eggNOG" id="COG3864">
    <property type="taxonomic scope" value="Bacteria"/>
</dbReference>
<dbReference type="AlphaFoldDB" id="A0A0H2YNH0"/>
<dbReference type="InterPro" id="IPR036465">
    <property type="entry name" value="vWFA_dom_sf"/>
</dbReference>
<dbReference type="SUPFAM" id="SSF53300">
    <property type="entry name" value="vWA-like"/>
    <property type="match status" value="1"/>
</dbReference>
<keyword evidence="4" id="KW-1185">Reference proteome</keyword>
<accession>A0A0H2YNH0</accession>
<evidence type="ECO:0000259" key="1">
    <source>
        <dbReference type="Pfam" id="PF09967"/>
    </source>
</evidence>